<evidence type="ECO:0000313" key="12">
    <source>
        <dbReference type="Proteomes" id="UP000476030"/>
    </source>
</evidence>
<feature type="domain" description="Tripartite ATP-independent periplasmic transporters DctQ component" evidence="10">
    <location>
        <begin position="29"/>
        <end position="159"/>
    </location>
</feature>
<evidence type="ECO:0000256" key="2">
    <source>
        <dbReference type="ARBA" id="ARBA00022448"/>
    </source>
</evidence>
<keyword evidence="12" id="KW-1185">Reference proteome</keyword>
<accession>A0A6L8WAM8</accession>
<dbReference type="RefSeq" id="WP_161316002.1">
    <property type="nucleotide sequence ID" value="NZ_WTUW01000002.1"/>
</dbReference>
<dbReference type="InterPro" id="IPR055348">
    <property type="entry name" value="DctQ"/>
</dbReference>
<dbReference type="GO" id="GO:0022857">
    <property type="term" value="F:transmembrane transporter activity"/>
    <property type="evidence" value="ECO:0007669"/>
    <property type="project" value="UniProtKB-UniRule"/>
</dbReference>
<evidence type="ECO:0000256" key="7">
    <source>
        <dbReference type="ARBA" id="ARBA00023136"/>
    </source>
</evidence>
<dbReference type="Pfam" id="PF04290">
    <property type="entry name" value="DctQ"/>
    <property type="match status" value="1"/>
</dbReference>
<reference evidence="11 12" key="1">
    <citation type="submission" date="2019-12" db="EMBL/GenBank/DDBJ databases">
        <title>Snethiella sp. nov. sp. isolated from sea sand.</title>
        <authorList>
            <person name="Kim J."/>
            <person name="Jeong S.E."/>
            <person name="Jung H.S."/>
            <person name="Jeon C.O."/>
        </authorList>
    </citation>
    <scope>NUCLEOTIDE SEQUENCE [LARGE SCALE GENOMIC DNA]</scope>
    <source>
        <strain evidence="11 12">DP05</strain>
    </source>
</reference>
<organism evidence="11 12">
    <name type="scientific">Sneathiella litorea</name>
    <dbReference type="NCBI Taxonomy" id="2606216"/>
    <lineage>
        <taxon>Bacteria</taxon>
        <taxon>Pseudomonadati</taxon>
        <taxon>Pseudomonadota</taxon>
        <taxon>Alphaproteobacteria</taxon>
        <taxon>Sneathiellales</taxon>
        <taxon>Sneathiellaceae</taxon>
        <taxon>Sneathiella</taxon>
    </lineage>
</organism>
<sequence length="176" mass="18837">MMRSMMQVKLLETVFTISGVVSAALLVGIAVLVAAQIVARALGMMVPSADDLASYCMAGSVFMGLAYTYRSNGHISVDIVTRRLPFLLRRRLEVIAGLVMLALIGHLVWFSTNLVIVSFSIGDVSPGVLAIPLWIPQCSMALGSGCLWLAIAERLFRPVPSDTGTDSSVHAMPKGE</sequence>
<evidence type="ECO:0000256" key="6">
    <source>
        <dbReference type="ARBA" id="ARBA00022989"/>
    </source>
</evidence>
<comment type="function">
    <text evidence="9">Part of the tripartite ATP-independent periplasmic (TRAP) transport system.</text>
</comment>
<gene>
    <name evidence="11" type="ORF">GQE98_12740</name>
</gene>
<dbReference type="PANTHER" id="PTHR35011">
    <property type="entry name" value="2,3-DIKETO-L-GULONATE TRAP TRANSPORTER SMALL PERMEASE PROTEIN YIAM"/>
    <property type="match status" value="1"/>
</dbReference>
<dbReference type="InterPro" id="IPR007387">
    <property type="entry name" value="TRAP_DctQ"/>
</dbReference>
<evidence type="ECO:0000256" key="8">
    <source>
        <dbReference type="ARBA" id="ARBA00038436"/>
    </source>
</evidence>
<evidence type="ECO:0000313" key="11">
    <source>
        <dbReference type="EMBL" id="MZR31500.1"/>
    </source>
</evidence>
<evidence type="ECO:0000256" key="3">
    <source>
        <dbReference type="ARBA" id="ARBA00022475"/>
    </source>
</evidence>
<keyword evidence="5 9" id="KW-0812">Transmembrane</keyword>
<protein>
    <recommendedName>
        <fullName evidence="9">TRAP transporter small permease protein</fullName>
    </recommendedName>
</protein>
<dbReference type="EMBL" id="WTUW01000002">
    <property type="protein sequence ID" value="MZR31500.1"/>
    <property type="molecule type" value="Genomic_DNA"/>
</dbReference>
<keyword evidence="6 9" id="KW-1133">Transmembrane helix</keyword>
<evidence type="ECO:0000256" key="5">
    <source>
        <dbReference type="ARBA" id="ARBA00022692"/>
    </source>
</evidence>
<proteinExistence type="inferred from homology"/>
<dbReference type="GO" id="GO:0005886">
    <property type="term" value="C:plasma membrane"/>
    <property type="evidence" value="ECO:0007669"/>
    <property type="project" value="UniProtKB-SubCell"/>
</dbReference>
<comment type="caution">
    <text evidence="11">The sequence shown here is derived from an EMBL/GenBank/DDBJ whole genome shotgun (WGS) entry which is preliminary data.</text>
</comment>
<keyword evidence="2 9" id="KW-0813">Transport</keyword>
<comment type="subcellular location">
    <subcellularLocation>
        <location evidence="1 9">Cell inner membrane</location>
        <topology evidence="1 9">Multi-pass membrane protein</topology>
    </subcellularLocation>
</comment>
<keyword evidence="3" id="KW-1003">Cell membrane</keyword>
<evidence type="ECO:0000256" key="9">
    <source>
        <dbReference type="RuleBase" id="RU369079"/>
    </source>
</evidence>
<feature type="transmembrane region" description="Helical" evidence="9">
    <location>
        <begin position="129"/>
        <end position="151"/>
    </location>
</feature>
<dbReference type="GO" id="GO:0015740">
    <property type="term" value="P:C4-dicarboxylate transport"/>
    <property type="evidence" value="ECO:0007669"/>
    <property type="project" value="TreeGrafter"/>
</dbReference>
<evidence type="ECO:0000259" key="10">
    <source>
        <dbReference type="Pfam" id="PF04290"/>
    </source>
</evidence>
<dbReference type="AlphaFoldDB" id="A0A6L8WAM8"/>
<feature type="transmembrane region" description="Helical" evidence="9">
    <location>
        <begin position="90"/>
        <end position="109"/>
    </location>
</feature>
<dbReference type="PANTHER" id="PTHR35011:SF10">
    <property type="entry name" value="TRAP TRANSPORTER SMALL PERMEASE PROTEIN"/>
    <property type="match status" value="1"/>
</dbReference>
<feature type="transmembrane region" description="Helical" evidence="9">
    <location>
        <begin position="51"/>
        <end position="69"/>
    </location>
</feature>
<evidence type="ECO:0000256" key="4">
    <source>
        <dbReference type="ARBA" id="ARBA00022519"/>
    </source>
</evidence>
<comment type="subunit">
    <text evidence="9">The complex comprises the extracytoplasmic solute receptor protein and the two transmembrane proteins.</text>
</comment>
<dbReference type="Proteomes" id="UP000476030">
    <property type="component" value="Unassembled WGS sequence"/>
</dbReference>
<evidence type="ECO:0000256" key="1">
    <source>
        <dbReference type="ARBA" id="ARBA00004429"/>
    </source>
</evidence>
<name>A0A6L8WAM8_9PROT</name>
<keyword evidence="7 9" id="KW-0472">Membrane</keyword>
<keyword evidence="4 9" id="KW-0997">Cell inner membrane</keyword>
<comment type="caution">
    <text evidence="9">Lacks conserved residue(s) required for the propagation of feature annotation.</text>
</comment>
<comment type="similarity">
    <text evidence="8 9">Belongs to the TRAP transporter small permease family.</text>
</comment>